<evidence type="ECO:0000259" key="7">
    <source>
        <dbReference type="Pfam" id="PF10277"/>
    </source>
</evidence>
<feature type="transmembrane region" description="Helical" evidence="6">
    <location>
        <begin position="7"/>
        <end position="27"/>
    </location>
</feature>
<evidence type="ECO:0000256" key="6">
    <source>
        <dbReference type="SAM" id="Phobius"/>
    </source>
</evidence>
<comment type="caution">
    <text evidence="8">The sequence shown here is derived from an EMBL/GenBank/DDBJ whole genome shotgun (WGS) entry which is preliminary data.</text>
</comment>
<sequence length="140" mass="15842">MSFKYVYVLPILCSIWFILTFITTYVISIYKKDVAPVFPYISDTGTWSPQSCIFGLMLNTGALLMVLIFYIRYRQVKYLLNKDTFKPSVKKLNQIALFLGITAAFGVCVVGNFQESNVFLVHVLGAIVAFGFGSVYQCMQ</sequence>
<organism evidence="8 9">
    <name type="scientific">Asbolus verrucosus</name>
    <name type="common">Desert ironclad beetle</name>
    <dbReference type="NCBI Taxonomy" id="1661398"/>
    <lineage>
        <taxon>Eukaryota</taxon>
        <taxon>Metazoa</taxon>
        <taxon>Ecdysozoa</taxon>
        <taxon>Arthropoda</taxon>
        <taxon>Hexapoda</taxon>
        <taxon>Insecta</taxon>
        <taxon>Pterygota</taxon>
        <taxon>Neoptera</taxon>
        <taxon>Endopterygota</taxon>
        <taxon>Coleoptera</taxon>
        <taxon>Polyphaga</taxon>
        <taxon>Cucujiformia</taxon>
        <taxon>Tenebrionidae</taxon>
        <taxon>Pimeliinae</taxon>
        <taxon>Asbolus</taxon>
    </lineage>
</organism>
<dbReference type="PANTHER" id="PTHR21324">
    <property type="entry name" value="FASTING-INDUCIBLE INTEGRAL MEMBRANE PROTEIN TM6P1-RELATED"/>
    <property type="match status" value="1"/>
</dbReference>
<dbReference type="STRING" id="1661398.A0A482WB85"/>
<feature type="transmembrane region" description="Helical" evidence="6">
    <location>
        <begin position="47"/>
        <end position="71"/>
    </location>
</feature>
<protein>
    <submittedName>
        <fullName evidence="8">DNA damage-regulated autophagy modulator protein 2-like</fullName>
    </submittedName>
</protein>
<keyword evidence="9" id="KW-1185">Reference proteome</keyword>
<dbReference type="Pfam" id="PF10277">
    <property type="entry name" value="Frag1"/>
    <property type="match status" value="1"/>
</dbReference>
<dbReference type="OrthoDB" id="191706at2759"/>
<dbReference type="InterPro" id="IPR019402">
    <property type="entry name" value="CWH43_N"/>
</dbReference>
<feature type="transmembrane region" description="Helical" evidence="6">
    <location>
        <begin position="119"/>
        <end position="139"/>
    </location>
</feature>
<evidence type="ECO:0000256" key="2">
    <source>
        <dbReference type="ARBA" id="ARBA00006565"/>
    </source>
</evidence>
<accession>A0A482WB85</accession>
<feature type="transmembrane region" description="Helical" evidence="6">
    <location>
        <begin position="92"/>
        <end position="113"/>
    </location>
</feature>
<evidence type="ECO:0000256" key="3">
    <source>
        <dbReference type="ARBA" id="ARBA00022692"/>
    </source>
</evidence>
<comment type="similarity">
    <text evidence="2">Belongs to the DRAM/TMEM150 family.</text>
</comment>
<dbReference type="AlphaFoldDB" id="A0A482WB85"/>
<proteinExistence type="inferred from homology"/>
<dbReference type="Proteomes" id="UP000292052">
    <property type="component" value="Unassembled WGS sequence"/>
</dbReference>
<evidence type="ECO:0000313" key="9">
    <source>
        <dbReference type="Proteomes" id="UP000292052"/>
    </source>
</evidence>
<comment type="subcellular location">
    <subcellularLocation>
        <location evidence="1">Endomembrane system</location>
        <topology evidence="1">Multi-pass membrane protein</topology>
    </subcellularLocation>
</comment>
<gene>
    <name evidence="8" type="ORF">BDFB_004699</name>
</gene>
<reference evidence="8 9" key="1">
    <citation type="submission" date="2017-03" db="EMBL/GenBank/DDBJ databases">
        <title>Genome of the blue death feigning beetle - Asbolus verrucosus.</title>
        <authorList>
            <person name="Rider S.D."/>
        </authorList>
    </citation>
    <scope>NUCLEOTIDE SEQUENCE [LARGE SCALE GENOMIC DNA]</scope>
    <source>
        <strain evidence="8">Butters</strain>
        <tissue evidence="8">Head and leg muscle</tissue>
    </source>
</reference>
<dbReference type="GO" id="GO:0012505">
    <property type="term" value="C:endomembrane system"/>
    <property type="evidence" value="ECO:0007669"/>
    <property type="project" value="UniProtKB-SubCell"/>
</dbReference>
<evidence type="ECO:0000256" key="1">
    <source>
        <dbReference type="ARBA" id="ARBA00004127"/>
    </source>
</evidence>
<evidence type="ECO:0000256" key="4">
    <source>
        <dbReference type="ARBA" id="ARBA00022989"/>
    </source>
</evidence>
<dbReference type="PANTHER" id="PTHR21324:SF2">
    <property type="entry name" value="EG:22E5.9 PROTEIN"/>
    <property type="match status" value="1"/>
</dbReference>
<keyword evidence="5 6" id="KW-0472">Membrane</keyword>
<feature type="non-terminal residue" evidence="8">
    <location>
        <position position="140"/>
    </location>
</feature>
<feature type="domain" description="CWH43-like N-terminal" evidence="7">
    <location>
        <begin position="6"/>
        <end position="140"/>
    </location>
</feature>
<dbReference type="EMBL" id="QDEB01007850">
    <property type="protein sequence ID" value="RZC42472.1"/>
    <property type="molecule type" value="Genomic_DNA"/>
</dbReference>
<dbReference type="InterPro" id="IPR050911">
    <property type="entry name" value="DRAM/TMEM150_Autophagy_Mod"/>
</dbReference>
<keyword evidence="3 6" id="KW-0812">Transmembrane</keyword>
<keyword evidence="4 6" id="KW-1133">Transmembrane helix</keyword>
<evidence type="ECO:0000313" key="8">
    <source>
        <dbReference type="EMBL" id="RZC42472.1"/>
    </source>
</evidence>
<evidence type="ECO:0000256" key="5">
    <source>
        <dbReference type="ARBA" id="ARBA00023136"/>
    </source>
</evidence>
<name>A0A482WB85_ASBVE</name>